<dbReference type="AlphaFoldDB" id="A0A1H5Y4Y1"/>
<dbReference type="InterPro" id="IPR050879">
    <property type="entry name" value="Acyltransferase_3"/>
</dbReference>
<name>A0A1H5Y4Y1_9BACT</name>
<feature type="transmembrane region" description="Helical" evidence="1">
    <location>
        <begin position="280"/>
        <end position="304"/>
    </location>
</feature>
<feature type="transmembrane region" description="Helical" evidence="1">
    <location>
        <begin position="140"/>
        <end position="164"/>
    </location>
</feature>
<feature type="transmembrane region" description="Helical" evidence="1">
    <location>
        <begin position="343"/>
        <end position="367"/>
    </location>
</feature>
<keyword evidence="1" id="KW-0472">Membrane</keyword>
<keyword evidence="3" id="KW-0012">Acyltransferase</keyword>
<feature type="transmembrane region" description="Helical" evidence="1">
    <location>
        <begin position="7"/>
        <end position="24"/>
    </location>
</feature>
<dbReference type="Proteomes" id="UP000236728">
    <property type="component" value="Unassembled WGS sequence"/>
</dbReference>
<organism evidence="3 4">
    <name type="scientific">Bryocella elongata</name>
    <dbReference type="NCBI Taxonomy" id="863522"/>
    <lineage>
        <taxon>Bacteria</taxon>
        <taxon>Pseudomonadati</taxon>
        <taxon>Acidobacteriota</taxon>
        <taxon>Terriglobia</taxon>
        <taxon>Terriglobales</taxon>
        <taxon>Acidobacteriaceae</taxon>
        <taxon>Bryocella</taxon>
    </lineage>
</organism>
<dbReference type="EMBL" id="FNVA01000003">
    <property type="protein sequence ID" value="SEG18892.1"/>
    <property type="molecule type" value="Genomic_DNA"/>
</dbReference>
<proteinExistence type="predicted"/>
<accession>A0A1H5Y4Y1</accession>
<evidence type="ECO:0000313" key="3">
    <source>
        <dbReference type="EMBL" id="SEG18892.1"/>
    </source>
</evidence>
<protein>
    <submittedName>
        <fullName evidence="3">Peptidoglycan/LPS O-acetylase OafA/YrhL, contains acyltransferase and SGNH-hydrolase domains</fullName>
    </submittedName>
</protein>
<feature type="transmembrane region" description="Helical" evidence="1">
    <location>
        <begin position="176"/>
        <end position="196"/>
    </location>
</feature>
<evidence type="ECO:0000313" key="4">
    <source>
        <dbReference type="Proteomes" id="UP000236728"/>
    </source>
</evidence>
<dbReference type="InterPro" id="IPR002656">
    <property type="entry name" value="Acyl_transf_3_dom"/>
</dbReference>
<dbReference type="GO" id="GO:0016747">
    <property type="term" value="F:acyltransferase activity, transferring groups other than amino-acyl groups"/>
    <property type="evidence" value="ECO:0007669"/>
    <property type="project" value="InterPro"/>
</dbReference>
<evidence type="ECO:0000259" key="2">
    <source>
        <dbReference type="Pfam" id="PF01757"/>
    </source>
</evidence>
<keyword evidence="4" id="KW-1185">Reference proteome</keyword>
<sequence length="381" mass="44332">MPENRRYYPALDGVRAIAVLMVFWQHYFHTERNDGWGWAGVEIFFVLSGFLITGILYDTRESRYRFRSFYMRRILRIFPLYYGVLVVALLLDPWLRWEHHAWQWFFPIYLSNYTRFVWLKAWMQSDLLVEQLHSLRYGHIFLFFGHFWSLAVEEQFYLVWPLVVFLVRDRVRLRNLCLLGCVVIFGVRMVLAYVIPHEYLDAALLLRVTPLRADALLLGGALALMLRGPEGPALLRSRRAALVGTVGVIALCEFASLRLQGHQLLPYLMPHPQMQIALEMIDAAAAALILSALLPGSPVYRLLMLKPLRELGKISYGFYIFHDLLHSECLLVAMKLVGRDSLWLRSLTAALALVSTLALSILSYRFYESRFLRLKSRYPPD</sequence>
<dbReference type="PANTHER" id="PTHR23028">
    <property type="entry name" value="ACETYLTRANSFERASE"/>
    <property type="match status" value="1"/>
</dbReference>
<dbReference type="GO" id="GO:0009103">
    <property type="term" value="P:lipopolysaccharide biosynthetic process"/>
    <property type="evidence" value="ECO:0007669"/>
    <property type="project" value="TreeGrafter"/>
</dbReference>
<dbReference type="PANTHER" id="PTHR23028:SF53">
    <property type="entry name" value="ACYL_TRANSF_3 DOMAIN-CONTAINING PROTEIN"/>
    <property type="match status" value="1"/>
</dbReference>
<dbReference type="OrthoDB" id="9796461at2"/>
<feature type="transmembrane region" description="Helical" evidence="1">
    <location>
        <begin position="36"/>
        <end position="57"/>
    </location>
</feature>
<keyword evidence="1" id="KW-0812">Transmembrane</keyword>
<keyword evidence="3" id="KW-0808">Transferase</keyword>
<keyword evidence="3" id="KW-0378">Hydrolase</keyword>
<feature type="transmembrane region" description="Helical" evidence="1">
    <location>
        <begin position="78"/>
        <end position="97"/>
    </location>
</feature>
<gene>
    <name evidence="3" type="ORF">SAMN05421819_2119</name>
</gene>
<dbReference type="RefSeq" id="WP_160115097.1">
    <property type="nucleotide sequence ID" value="NZ_FNVA01000003.1"/>
</dbReference>
<dbReference type="GO" id="GO:0016787">
    <property type="term" value="F:hydrolase activity"/>
    <property type="evidence" value="ECO:0007669"/>
    <property type="project" value="UniProtKB-KW"/>
</dbReference>
<evidence type="ECO:0000256" key="1">
    <source>
        <dbReference type="SAM" id="Phobius"/>
    </source>
</evidence>
<dbReference type="Pfam" id="PF01757">
    <property type="entry name" value="Acyl_transf_3"/>
    <property type="match status" value="1"/>
</dbReference>
<dbReference type="GO" id="GO:0016020">
    <property type="term" value="C:membrane"/>
    <property type="evidence" value="ECO:0007669"/>
    <property type="project" value="TreeGrafter"/>
</dbReference>
<keyword evidence="1" id="KW-1133">Transmembrane helix</keyword>
<reference evidence="3 4" key="1">
    <citation type="submission" date="2016-10" db="EMBL/GenBank/DDBJ databases">
        <authorList>
            <person name="de Groot N.N."/>
        </authorList>
    </citation>
    <scope>NUCLEOTIDE SEQUENCE [LARGE SCALE GENOMIC DNA]</scope>
    <source>
        <strain evidence="3 4">DSM 22489</strain>
    </source>
</reference>
<feature type="domain" description="Acyltransferase 3" evidence="2">
    <location>
        <begin position="9"/>
        <end position="364"/>
    </location>
</feature>